<evidence type="ECO:0000256" key="6">
    <source>
        <dbReference type="SAM" id="Phobius"/>
    </source>
</evidence>
<feature type="transmembrane region" description="Helical" evidence="6">
    <location>
        <begin position="202"/>
        <end position="224"/>
    </location>
</feature>
<evidence type="ECO:0000256" key="2">
    <source>
        <dbReference type="ARBA" id="ARBA00022475"/>
    </source>
</evidence>
<dbReference type="PANTHER" id="PTHR30086:SF20">
    <property type="entry name" value="ARGININE EXPORTER PROTEIN ARGO-RELATED"/>
    <property type="match status" value="1"/>
</dbReference>
<keyword evidence="4 6" id="KW-1133">Transmembrane helix</keyword>
<comment type="subcellular location">
    <subcellularLocation>
        <location evidence="1">Cell membrane</location>
        <topology evidence="1">Multi-pass membrane protein</topology>
    </subcellularLocation>
</comment>
<dbReference type="HOGENOM" id="CLU_079569_1_0_5"/>
<reference evidence="7 8" key="1">
    <citation type="journal article" date="2004" name="Nature">
        <title>Genome sequence of Silicibacter pomeroyi reveals adaptations to the marine environment.</title>
        <authorList>
            <person name="Moran M.A."/>
            <person name="Buchan A."/>
            <person name="Gonzalez J.M."/>
            <person name="Heidelberg J.F."/>
            <person name="Whitman W.B."/>
            <person name="Kiene R.P."/>
            <person name="Henriksen J.R."/>
            <person name="King G.M."/>
            <person name="Belas R."/>
            <person name="Fuqua C."/>
            <person name="Brinkac L."/>
            <person name="Lewis M."/>
            <person name="Johri S."/>
            <person name="Weaver B."/>
            <person name="Pai G."/>
            <person name="Eisen J.A."/>
            <person name="Rahe E."/>
            <person name="Sheldon W.M."/>
            <person name="Ye W."/>
            <person name="Miller T.R."/>
            <person name="Carlton J."/>
            <person name="Rasko D.A."/>
            <person name="Paulsen I.T."/>
            <person name="Ren Q."/>
            <person name="Daugherty S.C."/>
            <person name="Deboy R.T."/>
            <person name="Dodson R.J."/>
            <person name="Durkin A.S."/>
            <person name="Madupu R."/>
            <person name="Nelson W.C."/>
            <person name="Sullivan S.A."/>
            <person name="Rosovitz M.J."/>
            <person name="Haft D.H."/>
            <person name="Selengut J."/>
            <person name="Ward N."/>
        </authorList>
    </citation>
    <scope>NUCLEOTIDE SEQUENCE [LARGE SCALE GENOMIC DNA]</scope>
    <source>
        <strain evidence="8">ATCC 700808 / DSM 15171 / DSS-3</strain>
    </source>
</reference>
<evidence type="ECO:0000256" key="4">
    <source>
        <dbReference type="ARBA" id="ARBA00022989"/>
    </source>
</evidence>
<feature type="transmembrane region" description="Helical" evidence="6">
    <location>
        <begin position="143"/>
        <end position="162"/>
    </location>
</feature>
<evidence type="ECO:0000313" key="7">
    <source>
        <dbReference type="EMBL" id="AAV95263.1"/>
    </source>
</evidence>
<feature type="transmembrane region" description="Helical" evidence="6">
    <location>
        <begin position="169"/>
        <end position="186"/>
    </location>
</feature>
<feature type="transmembrane region" description="Helical" evidence="6">
    <location>
        <begin position="61"/>
        <end position="80"/>
    </location>
</feature>
<dbReference type="PANTHER" id="PTHR30086">
    <property type="entry name" value="ARGININE EXPORTER PROTEIN ARGO"/>
    <property type="match status" value="1"/>
</dbReference>
<dbReference type="eggNOG" id="COG1280">
    <property type="taxonomic scope" value="Bacteria"/>
</dbReference>
<name>Q5LRY2_RUEPO</name>
<feature type="transmembrane region" description="Helical" evidence="6">
    <location>
        <begin position="24"/>
        <end position="41"/>
    </location>
</feature>
<evidence type="ECO:0000256" key="1">
    <source>
        <dbReference type="ARBA" id="ARBA00004651"/>
    </source>
</evidence>
<dbReference type="KEGG" id="sil:SPO1988"/>
<proteinExistence type="predicted"/>
<dbReference type="STRING" id="246200.SPO1988"/>
<organism evidence="7 8">
    <name type="scientific">Ruegeria pomeroyi (strain ATCC 700808 / DSM 15171 / DSS-3)</name>
    <name type="common">Silicibacter pomeroyi</name>
    <dbReference type="NCBI Taxonomy" id="246200"/>
    <lineage>
        <taxon>Bacteria</taxon>
        <taxon>Pseudomonadati</taxon>
        <taxon>Pseudomonadota</taxon>
        <taxon>Alphaproteobacteria</taxon>
        <taxon>Rhodobacterales</taxon>
        <taxon>Roseobacteraceae</taxon>
        <taxon>Ruegeria</taxon>
    </lineage>
</organism>
<dbReference type="AlphaFoldDB" id="Q5LRY2"/>
<evidence type="ECO:0000256" key="3">
    <source>
        <dbReference type="ARBA" id="ARBA00022692"/>
    </source>
</evidence>
<dbReference type="EMBL" id="CP000031">
    <property type="protein sequence ID" value="AAV95263.1"/>
    <property type="molecule type" value="Genomic_DNA"/>
</dbReference>
<keyword evidence="5 6" id="KW-0472">Membrane</keyword>
<reference evidence="7 8" key="2">
    <citation type="journal article" date="2014" name="Stand. Genomic Sci.">
        <title>An updated genome annotation for the model marine bacterium Ruegeria pomeroyi DSS-3.</title>
        <authorList>
            <person name="Rivers A.R."/>
            <person name="Smith C.B."/>
            <person name="Moran M.A."/>
        </authorList>
    </citation>
    <scope>GENOME REANNOTATION</scope>
    <source>
        <strain evidence="8">ATCC 700808 / DSM 15171 / DSS-3</strain>
    </source>
</reference>
<sequence length="226" mass="23470">MGDRQGLPVPFLVFHRSLTGRPQMAVATTSFLLFAAAQVGTPGPANMALLATGARYGFRAALPFVAGVALGKQLVIWPVGFGLMELADRVPLLFQALKYLCVAYICWLAWKIANLRLAPGGGGDGAAPGFGAGLLVHPLNPKAWAMIVTGFAGFVAPGTAAFQATLTVALGLLACQAVFHPLWTFAGDRIAAVVAGRPGEKYLMWMLAGLTVASVIFGVFGGGAQK</sequence>
<feature type="transmembrane region" description="Helical" evidence="6">
    <location>
        <begin position="92"/>
        <end position="110"/>
    </location>
</feature>
<dbReference type="PaxDb" id="246200-SPO1988"/>
<dbReference type="Pfam" id="PF01810">
    <property type="entry name" value="LysE"/>
    <property type="match status" value="1"/>
</dbReference>
<accession>Q5LRY2</accession>
<keyword evidence="2" id="KW-1003">Cell membrane</keyword>
<keyword evidence="8" id="KW-1185">Reference proteome</keyword>
<dbReference type="InterPro" id="IPR001123">
    <property type="entry name" value="LeuE-type"/>
</dbReference>
<protein>
    <submittedName>
        <fullName evidence="7">Transporter, LysE family</fullName>
    </submittedName>
</protein>
<dbReference type="GO" id="GO:0015171">
    <property type="term" value="F:amino acid transmembrane transporter activity"/>
    <property type="evidence" value="ECO:0007669"/>
    <property type="project" value="TreeGrafter"/>
</dbReference>
<evidence type="ECO:0000313" key="8">
    <source>
        <dbReference type="Proteomes" id="UP000001023"/>
    </source>
</evidence>
<dbReference type="GO" id="GO:0005886">
    <property type="term" value="C:plasma membrane"/>
    <property type="evidence" value="ECO:0007669"/>
    <property type="project" value="UniProtKB-SubCell"/>
</dbReference>
<gene>
    <name evidence="7" type="ordered locus">SPO1988</name>
</gene>
<keyword evidence="3 6" id="KW-0812">Transmembrane</keyword>
<dbReference type="Proteomes" id="UP000001023">
    <property type="component" value="Chromosome"/>
</dbReference>
<evidence type="ECO:0000256" key="5">
    <source>
        <dbReference type="ARBA" id="ARBA00023136"/>
    </source>
</evidence>